<gene>
    <name evidence="1" type="ORF">BD311DRAFT_753985</name>
</gene>
<accession>A0A4Q9MSN2</accession>
<sequence>MSDTVGQDLVAIIQHRAAQGRTGIRPLPGWTTFVRTLAPGHPEFGRRFGRIGSGIGLFGDSDISSRRKVSEKGTREVNNS</sequence>
<proteinExistence type="predicted"/>
<dbReference type="AlphaFoldDB" id="A0A4Q9MSN2"/>
<reference evidence="1" key="1">
    <citation type="submission" date="2019-01" db="EMBL/GenBank/DDBJ databases">
        <title>Draft genome sequences of three monokaryotic isolates of the white-rot basidiomycete fungus Dichomitus squalens.</title>
        <authorList>
            <consortium name="DOE Joint Genome Institute"/>
            <person name="Lopez S.C."/>
            <person name="Andreopoulos B."/>
            <person name="Pangilinan J."/>
            <person name="Lipzen A."/>
            <person name="Riley R."/>
            <person name="Ahrendt S."/>
            <person name="Ng V."/>
            <person name="Barry K."/>
            <person name="Daum C."/>
            <person name="Grigoriev I.V."/>
            <person name="Hilden K.S."/>
            <person name="Makela M.R."/>
            <person name="de Vries R.P."/>
        </authorList>
    </citation>
    <scope>NUCLEOTIDE SEQUENCE [LARGE SCALE GENOMIC DNA]</scope>
    <source>
        <strain evidence="1">OM18370.1</strain>
    </source>
</reference>
<dbReference type="EMBL" id="ML143403">
    <property type="protein sequence ID" value="TBU30880.1"/>
    <property type="molecule type" value="Genomic_DNA"/>
</dbReference>
<dbReference type="Proteomes" id="UP000292957">
    <property type="component" value="Unassembled WGS sequence"/>
</dbReference>
<name>A0A4Q9MSN2_9APHY</name>
<evidence type="ECO:0000313" key="1">
    <source>
        <dbReference type="EMBL" id="TBU30880.1"/>
    </source>
</evidence>
<organism evidence="1">
    <name type="scientific">Dichomitus squalens</name>
    <dbReference type="NCBI Taxonomy" id="114155"/>
    <lineage>
        <taxon>Eukaryota</taxon>
        <taxon>Fungi</taxon>
        <taxon>Dikarya</taxon>
        <taxon>Basidiomycota</taxon>
        <taxon>Agaricomycotina</taxon>
        <taxon>Agaricomycetes</taxon>
        <taxon>Polyporales</taxon>
        <taxon>Polyporaceae</taxon>
        <taxon>Dichomitus</taxon>
    </lineage>
</organism>
<protein>
    <submittedName>
        <fullName evidence="1">Uncharacterized protein</fullName>
    </submittedName>
</protein>